<gene>
    <name evidence="4" type="ORF">JO380_001883</name>
</gene>
<feature type="region of interest" description="Disordered" evidence="1">
    <location>
        <begin position="233"/>
        <end position="270"/>
    </location>
</feature>
<dbReference type="RefSeq" id="WP_070319526.1">
    <property type="nucleotide sequence ID" value="NZ_JAUSVM010000001.1"/>
</dbReference>
<name>A0ABU0GJI1_9CELL</name>
<dbReference type="Proteomes" id="UP001240250">
    <property type="component" value="Unassembled WGS sequence"/>
</dbReference>
<feature type="domain" description="Protein-glutamine gamma-glutamyltransferase-like C-terminal" evidence="3">
    <location>
        <begin position="155"/>
        <end position="224"/>
    </location>
</feature>
<dbReference type="Pfam" id="PF13559">
    <property type="entry name" value="DUF4129"/>
    <property type="match status" value="1"/>
</dbReference>
<keyword evidence="2" id="KW-0812">Transmembrane</keyword>
<comment type="caution">
    <text evidence="4">The sequence shown here is derived from an EMBL/GenBank/DDBJ whole genome shotgun (WGS) entry which is preliminary data.</text>
</comment>
<sequence>MPTRRASVVTALAALLVVVGVLGAALSGPLDLQARRVDVPVATFTPPPPPEVTEAPELADGTQETPEPPAWLPWLLRAVQAVALLAVVTVLVLVGRQLARGWRFDRRDDEDDEPLGDGETGELTESGVAALREGVATATRALEEDVPPGDAVVAAWVAVETAAARTGVERDRAQTASEFAVAVLGATRADPAATRALLGLYLAARFGSHPVTSDDVRRARDLLETVAQGLVLRGDGAGRPGGAGGSGGDGSADGAPGDARPGAPDDGTST</sequence>
<evidence type="ECO:0000256" key="1">
    <source>
        <dbReference type="SAM" id="MobiDB-lite"/>
    </source>
</evidence>
<dbReference type="InterPro" id="IPR025403">
    <property type="entry name" value="TgpA-like_C"/>
</dbReference>
<keyword evidence="5" id="KW-1185">Reference proteome</keyword>
<evidence type="ECO:0000313" key="5">
    <source>
        <dbReference type="Proteomes" id="UP001240250"/>
    </source>
</evidence>
<evidence type="ECO:0000259" key="3">
    <source>
        <dbReference type="Pfam" id="PF13559"/>
    </source>
</evidence>
<feature type="transmembrane region" description="Helical" evidence="2">
    <location>
        <begin position="74"/>
        <end position="94"/>
    </location>
</feature>
<protein>
    <recommendedName>
        <fullName evidence="3">Protein-glutamine gamma-glutamyltransferase-like C-terminal domain-containing protein</fullName>
    </recommendedName>
</protein>
<accession>A0ABU0GJI1</accession>
<keyword evidence="2" id="KW-0472">Membrane</keyword>
<dbReference type="EMBL" id="JAUSVM010000001">
    <property type="protein sequence ID" value="MDQ0425502.1"/>
    <property type="molecule type" value="Genomic_DNA"/>
</dbReference>
<feature type="region of interest" description="Disordered" evidence="1">
    <location>
        <begin position="43"/>
        <end position="66"/>
    </location>
</feature>
<evidence type="ECO:0000313" key="4">
    <source>
        <dbReference type="EMBL" id="MDQ0425502.1"/>
    </source>
</evidence>
<feature type="compositionally biased region" description="Low complexity" evidence="1">
    <location>
        <begin position="252"/>
        <end position="270"/>
    </location>
</feature>
<reference evidence="4 5" key="1">
    <citation type="submission" date="2023-07" db="EMBL/GenBank/DDBJ databases">
        <title>Sequencing the genomes of 1000 actinobacteria strains.</title>
        <authorList>
            <person name="Klenk H.-P."/>
        </authorList>
    </citation>
    <scope>NUCLEOTIDE SEQUENCE [LARGE SCALE GENOMIC DNA]</scope>
    <source>
        <strain evidence="4 5">DSM 14785</strain>
    </source>
</reference>
<evidence type="ECO:0000256" key="2">
    <source>
        <dbReference type="SAM" id="Phobius"/>
    </source>
</evidence>
<organism evidence="4 5">
    <name type="scientific">Cellulomonas iranensis</name>
    <dbReference type="NCBI Taxonomy" id="76862"/>
    <lineage>
        <taxon>Bacteria</taxon>
        <taxon>Bacillati</taxon>
        <taxon>Actinomycetota</taxon>
        <taxon>Actinomycetes</taxon>
        <taxon>Micrococcales</taxon>
        <taxon>Cellulomonadaceae</taxon>
        <taxon>Cellulomonas</taxon>
    </lineage>
</organism>
<feature type="compositionally biased region" description="Gly residues" evidence="1">
    <location>
        <begin position="235"/>
        <end position="251"/>
    </location>
</feature>
<keyword evidence="2" id="KW-1133">Transmembrane helix</keyword>
<proteinExistence type="predicted"/>